<feature type="transmembrane region" description="Helical" evidence="1">
    <location>
        <begin position="346"/>
        <end position="367"/>
    </location>
</feature>
<reference evidence="3" key="1">
    <citation type="journal article" date="2020" name="Microbiol. Resour. Announc.">
        <title>Draft Genome Sequences of Thiorhodococcus mannitoliphagus and Thiorhodococcus minor, Purple Sulfur Photosynthetic Bacteria in the Gammaproteobacterial Family Chromatiaceae.</title>
        <authorList>
            <person name="Aviles F.A."/>
            <person name="Meyer T.E."/>
            <person name="Kyndt J.A."/>
        </authorList>
    </citation>
    <scope>NUCLEOTIDE SEQUENCE [LARGE SCALE GENOMIC DNA]</scope>
    <source>
        <strain evidence="3">DSM 18266</strain>
    </source>
</reference>
<dbReference type="SUPFAM" id="SSF53850">
    <property type="entry name" value="Periplasmic binding protein-like II"/>
    <property type="match status" value="1"/>
</dbReference>
<evidence type="ECO:0000256" key="1">
    <source>
        <dbReference type="SAM" id="Phobius"/>
    </source>
</evidence>
<proteinExistence type="predicted"/>
<dbReference type="EMBL" id="JAAIJR010000008">
    <property type="protein sequence ID" value="NEX19335.1"/>
    <property type="molecule type" value="Genomic_DNA"/>
</dbReference>
<dbReference type="AlphaFoldDB" id="A0A6P1DUG1"/>
<keyword evidence="3" id="KW-1185">Reference proteome</keyword>
<dbReference type="Proteomes" id="UP000471640">
    <property type="component" value="Unassembled WGS sequence"/>
</dbReference>
<keyword evidence="1" id="KW-1133">Transmembrane helix</keyword>
<sequence>MSSSSTKPGNQPKPKKNPWEAIGLFGGSALLVLVALFIAAQYVKPAPPRQVSIATGAEDGGYYRYAEQYRRILARHGITLEVMATSGSLENLELLLDEDAPVDLAFVQGGVATAEQRQALSGLGSMFYEPVWLLAPIDTQDSRLSALQGERIGVGPANSGTGFLATRMLAQSGITEDNAGLRWGAIEKLAEQLRTGDLKLLFMVASTDSPMLRAFVADPGIRIRTLAEAPAYARIDRSLTNLALPAGALDLAKQLPETDLDLIAATANLVARPEIHPALVDLLIEAAVEVHGQGGLLAAPDTFPTPQHSDFPMNSDAKRHYKDGAPFLQRYLPFWAATWIDRTKVMLLPLLALLFPLFKILPPLYAWRIRRRILRWYVELRQIDLKLETGSRDTAELEALAERLERIEYEAAQVEVPLSYSDQLYDLRLHVQLLQRRLRRLTTPLETQENLSWDV</sequence>
<evidence type="ECO:0000313" key="2">
    <source>
        <dbReference type="EMBL" id="NEX19335.1"/>
    </source>
</evidence>
<comment type="caution">
    <text evidence="2">The sequence shown here is derived from an EMBL/GenBank/DDBJ whole genome shotgun (WGS) entry which is preliminary data.</text>
</comment>
<dbReference type="Pfam" id="PF16868">
    <property type="entry name" value="NMT1_3"/>
    <property type="match status" value="1"/>
</dbReference>
<dbReference type="PANTHER" id="PTHR42941">
    <property type="entry name" value="SLL1037 PROTEIN"/>
    <property type="match status" value="1"/>
</dbReference>
<organism evidence="2 3">
    <name type="scientific">Thiorhodococcus mannitoliphagus</name>
    <dbReference type="NCBI Taxonomy" id="329406"/>
    <lineage>
        <taxon>Bacteria</taxon>
        <taxon>Pseudomonadati</taxon>
        <taxon>Pseudomonadota</taxon>
        <taxon>Gammaproteobacteria</taxon>
        <taxon>Chromatiales</taxon>
        <taxon>Chromatiaceae</taxon>
        <taxon>Thiorhodococcus</taxon>
    </lineage>
</organism>
<keyword evidence="1" id="KW-0812">Transmembrane</keyword>
<feature type="transmembrane region" description="Helical" evidence="1">
    <location>
        <begin position="21"/>
        <end position="43"/>
    </location>
</feature>
<accession>A0A6P1DUG1</accession>
<dbReference type="Gene3D" id="3.40.190.10">
    <property type="entry name" value="Periplasmic binding protein-like II"/>
    <property type="match status" value="2"/>
</dbReference>
<name>A0A6P1DUG1_9GAMM</name>
<dbReference type="RefSeq" id="WP_164652238.1">
    <property type="nucleotide sequence ID" value="NZ_JAAIJR010000008.1"/>
</dbReference>
<reference evidence="2 3" key="2">
    <citation type="submission" date="2020-02" db="EMBL/GenBank/DDBJ databases">
        <title>Genome sequences of Thiorhodococcus mannitoliphagus and Thiorhodococcus minor, purple sulfur photosynthetic bacteria in the gammaproteobacterial family, Chromatiaceae.</title>
        <authorList>
            <person name="Aviles F.A."/>
            <person name="Meyer T.E."/>
            <person name="Kyndt J.A."/>
        </authorList>
    </citation>
    <scope>NUCLEOTIDE SEQUENCE [LARGE SCALE GENOMIC DNA]</scope>
    <source>
        <strain evidence="2 3">DSM 18266</strain>
    </source>
</reference>
<protein>
    <submittedName>
        <fullName evidence="2">C4-dicarboxylate ABC transporter substrate-binding protein</fullName>
    </submittedName>
</protein>
<gene>
    <name evidence="2" type="ORF">G3480_03235</name>
</gene>
<dbReference type="InterPro" id="IPR011852">
    <property type="entry name" value="TRAP_TAXI"/>
</dbReference>
<evidence type="ECO:0000313" key="3">
    <source>
        <dbReference type="Proteomes" id="UP000471640"/>
    </source>
</evidence>
<dbReference type="PANTHER" id="PTHR42941:SF1">
    <property type="entry name" value="SLL1037 PROTEIN"/>
    <property type="match status" value="1"/>
</dbReference>
<keyword evidence="1" id="KW-0472">Membrane</keyword>